<feature type="compositionally biased region" description="Polar residues" evidence="16">
    <location>
        <begin position="1"/>
        <end position="11"/>
    </location>
</feature>
<feature type="coiled-coil region" evidence="15">
    <location>
        <begin position="112"/>
        <end position="194"/>
    </location>
</feature>
<feature type="compositionally biased region" description="Basic and acidic residues" evidence="16">
    <location>
        <begin position="445"/>
        <end position="471"/>
    </location>
</feature>
<evidence type="ECO:0000256" key="5">
    <source>
        <dbReference type="ARBA" id="ARBA00022475"/>
    </source>
</evidence>
<evidence type="ECO:0000256" key="8">
    <source>
        <dbReference type="ARBA" id="ARBA00022613"/>
    </source>
</evidence>
<comment type="subcellular location">
    <subcellularLocation>
        <location evidence="2">Cell membrane</location>
        <topology evidence="2">Peripheral membrane protein</topology>
        <orientation evidence="2">Cytoplasmic side</orientation>
    </subcellularLocation>
    <subcellularLocation>
        <location evidence="3">Cytoplasm</location>
        <location evidence="3">Cell cortex</location>
    </subcellularLocation>
    <subcellularLocation>
        <location evidence="1">Cytoplasm</location>
        <location evidence="1">Cytoskeleton</location>
    </subcellularLocation>
</comment>
<evidence type="ECO:0000256" key="13">
    <source>
        <dbReference type="ARBA" id="ARBA00023212"/>
    </source>
</evidence>
<evidence type="ECO:0000259" key="17">
    <source>
        <dbReference type="PROSITE" id="PS51842"/>
    </source>
</evidence>
<dbReference type="InterPro" id="IPR039008">
    <property type="entry name" value="IF_rod_dom"/>
</dbReference>
<evidence type="ECO:0000256" key="7">
    <source>
        <dbReference type="ARBA" id="ARBA00022553"/>
    </source>
</evidence>
<dbReference type="GO" id="GO:0005886">
    <property type="term" value="C:plasma membrane"/>
    <property type="evidence" value="ECO:0007669"/>
    <property type="project" value="UniProtKB-SubCell"/>
</dbReference>
<keyword evidence="9" id="KW-0677">Repeat</keyword>
<keyword evidence="11 15" id="KW-0175">Coiled coil</keyword>
<name>A0AAD7S178_9TELE</name>
<dbReference type="Pfam" id="PF00038">
    <property type="entry name" value="Filament"/>
    <property type="match status" value="1"/>
</dbReference>
<feature type="non-terminal residue" evidence="18">
    <location>
        <position position="767"/>
    </location>
</feature>
<evidence type="ECO:0000256" key="1">
    <source>
        <dbReference type="ARBA" id="ARBA00004245"/>
    </source>
</evidence>
<proteinExistence type="predicted"/>
<accession>A0AAD7S178</accession>
<dbReference type="GO" id="GO:0005882">
    <property type="term" value="C:intermediate filament"/>
    <property type="evidence" value="ECO:0007669"/>
    <property type="project" value="UniProtKB-KW"/>
</dbReference>
<dbReference type="GO" id="GO:0005212">
    <property type="term" value="F:structural constituent of eye lens"/>
    <property type="evidence" value="ECO:0007669"/>
    <property type="project" value="UniProtKB-KW"/>
</dbReference>
<keyword evidence="19" id="KW-1185">Reference proteome</keyword>
<evidence type="ECO:0000256" key="4">
    <source>
        <dbReference type="ARBA" id="ARBA00019025"/>
    </source>
</evidence>
<evidence type="ECO:0000256" key="6">
    <source>
        <dbReference type="ARBA" id="ARBA00022490"/>
    </source>
</evidence>
<keyword evidence="8" id="KW-0273">Eye lens protein</keyword>
<evidence type="ECO:0000256" key="16">
    <source>
        <dbReference type="SAM" id="MobiDB-lite"/>
    </source>
</evidence>
<evidence type="ECO:0000313" key="19">
    <source>
        <dbReference type="Proteomes" id="UP001221898"/>
    </source>
</evidence>
<evidence type="ECO:0000256" key="2">
    <source>
        <dbReference type="ARBA" id="ARBA00004413"/>
    </source>
</evidence>
<keyword evidence="13" id="KW-0206">Cytoskeleton</keyword>
<feature type="compositionally biased region" description="Pro residues" evidence="16">
    <location>
        <begin position="582"/>
        <end position="609"/>
    </location>
</feature>
<dbReference type="Proteomes" id="UP001221898">
    <property type="component" value="Unassembled WGS sequence"/>
</dbReference>
<reference evidence="18" key="1">
    <citation type="journal article" date="2023" name="Science">
        <title>Genome structures resolve the early diversification of teleost fishes.</title>
        <authorList>
            <person name="Parey E."/>
            <person name="Louis A."/>
            <person name="Montfort J."/>
            <person name="Bouchez O."/>
            <person name="Roques C."/>
            <person name="Iampietro C."/>
            <person name="Lluch J."/>
            <person name="Castinel A."/>
            <person name="Donnadieu C."/>
            <person name="Desvignes T."/>
            <person name="Floi Bucao C."/>
            <person name="Jouanno E."/>
            <person name="Wen M."/>
            <person name="Mejri S."/>
            <person name="Dirks R."/>
            <person name="Jansen H."/>
            <person name="Henkel C."/>
            <person name="Chen W.J."/>
            <person name="Zahm M."/>
            <person name="Cabau C."/>
            <person name="Klopp C."/>
            <person name="Thompson A.W."/>
            <person name="Robinson-Rechavi M."/>
            <person name="Braasch I."/>
            <person name="Lecointre G."/>
            <person name="Bobe J."/>
            <person name="Postlethwait J.H."/>
            <person name="Berthelot C."/>
            <person name="Roest Crollius H."/>
            <person name="Guiguen Y."/>
        </authorList>
    </citation>
    <scope>NUCLEOTIDE SEQUENCE</scope>
    <source>
        <strain evidence="18">NC1722</strain>
    </source>
</reference>
<evidence type="ECO:0000313" key="18">
    <source>
        <dbReference type="EMBL" id="KAJ8394134.1"/>
    </source>
</evidence>
<feature type="coiled-coil region" evidence="15">
    <location>
        <begin position="327"/>
        <end position="389"/>
    </location>
</feature>
<dbReference type="EMBL" id="JAINUG010000129">
    <property type="protein sequence ID" value="KAJ8394134.1"/>
    <property type="molecule type" value="Genomic_DNA"/>
</dbReference>
<dbReference type="SMART" id="SM01391">
    <property type="entry name" value="Filament"/>
    <property type="match status" value="1"/>
</dbReference>
<evidence type="ECO:0000256" key="11">
    <source>
        <dbReference type="ARBA" id="ARBA00023054"/>
    </source>
</evidence>
<feature type="domain" description="IF rod" evidence="17">
    <location>
        <begin position="108"/>
        <end position="390"/>
    </location>
</feature>
<evidence type="ECO:0000256" key="14">
    <source>
        <dbReference type="ARBA" id="ARBA00031415"/>
    </source>
</evidence>
<evidence type="ECO:0000256" key="9">
    <source>
        <dbReference type="ARBA" id="ARBA00022737"/>
    </source>
</evidence>
<evidence type="ECO:0000256" key="12">
    <source>
        <dbReference type="ARBA" id="ARBA00023136"/>
    </source>
</evidence>
<feature type="region of interest" description="Disordered" evidence="16">
    <location>
        <begin position="575"/>
        <end position="720"/>
    </location>
</feature>
<dbReference type="InterPro" id="IPR042358">
    <property type="entry name" value="BFSP1"/>
</dbReference>
<organism evidence="18 19">
    <name type="scientific">Aldrovandia affinis</name>
    <dbReference type="NCBI Taxonomy" id="143900"/>
    <lineage>
        <taxon>Eukaryota</taxon>
        <taxon>Metazoa</taxon>
        <taxon>Chordata</taxon>
        <taxon>Craniata</taxon>
        <taxon>Vertebrata</taxon>
        <taxon>Euteleostomi</taxon>
        <taxon>Actinopterygii</taxon>
        <taxon>Neopterygii</taxon>
        <taxon>Teleostei</taxon>
        <taxon>Notacanthiformes</taxon>
        <taxon>Halosauridae</taxon>
        <taxon>Aldrovandia</taxon>
    </lineage>
</organism>
<keyword evidence="12" id="KW-0472">Membrane</keyword>
<evidence type="ECO:0000256" key="15">
    <source>
        <dbReference type="SAM" id="Coils"/>
    </source>
</evidence>
<feature type="compositionally biased region" description="Basic and acidic residues" evidence="16">
    <location>
        <begin position="619"/>
        <end position="636"/>
    </location>
</feature>
<dbReference type="PROSITE" id="PS51842">
    <property type="entry name" value="IF_ROD_2"/>
    <property type="match status" value="1"/>
</dbReference>
<dbReference type="GO" id="GO:0005938">
    <property type="term" value="C:cell cortex"/>
    <property type="evidence" value="ECO:0007669"/>
    <property type="project" value="UniProtKB-SubCell"/>
</dbReference>
<comment type="caution">
    <text evidence="18">The sequence shown here is derived from an EMBL/GenBank/DDBJ whole genome shotgun (WGS) entry which is preliminary data.</text>
</comment>
<feature type="region of interest" description="Disordered" evidence="16">
    <location>
        <begin position="441"/>
        <end position="485"/>
    </location>
</feature>
<dbReference type="PANTHER" id="PTHR14069:SF0">
    <property type="entry name" value="FILENSIN"/>
    <property type="match status" value="1"/>
</dbReference>
<dbReference type="GO" id="GO:0070307">
    <property type="term" value="P:lens fiber cell development"/>
    <property type="evidence" value="ECO:0007669"/>
    <property type="project" value="TreeGrafter"/>
</dbReference>
<feature type="compositionally biased region" description="Basic and acidic residues" evidence="16">
    <location>
        <begin position="688"/>
        <end position="698"/>
    </location>
</feature>
<feature type="compositionally biased region" description="Gly residues" evidence="16">
    <location>
        <begin position="637"/>
        <end position="650"/>
    </location>
</feature>
<dbReference type="AlphaFoldDB" id="A0AAD7S178"/>
<sequence length="767" mass="85318">WGGNWHANSPKPSFAGSVGGSAVVKGPARRRLVESEHPHFHTLKAPQRSDNQFSSGGERIHRERERARAMFKASYRHEVRKEKYERSDVFDEGPGGPDDYLPGAGAPGWDGMQELNERFARYITRARILEQRNAVFRKQLETLQRMEEASGLEEAFAEQIGLNRQRVRELLSDRAKLERELKDAERTLDEFTNRYRNECEYQQEQRGTLEHLNKEADDTLLRNLEFQIQSQFLQDDINSTKDRNKKNLAEIQTYVNVLHQINQSIPRLPNVSVGIAEEQEKLLAQRKVPTLQGQLEEYKSALCQLQSQKHRLQTETGSIEQAIKSTQDSYDDEIQLYNEQIEALRKDIDEAERALERCTSECRQLAMYQTSLESELERHKRIIENEDNRLNSAIIGTPITLFTTSYRCTHTPTVTSRGKDITQAIQDITSIKPRQKILAKKAMKKKEISPKDMVDSGLEEKAGPEHPEGEGHGAGAGEEVEGEVRREEQVLHYQEMAPDDVPDGSQLSKAFDTLCNIVRDRMRRYKKPEPIADFYTKGRYVLVSGEGSYLDPCFCTSTPSAGHVFVTIRDGAFPPYDGDYKPTPPPPVPPTPPPGPSPPPVPQVPPAPPKNGDGGGDSGKGEGRGEGDKAKGREGGGKGGKGSPKGGNGGDPQPKARDPNPNPNPARGPDRPCSPTPGPSQPSGGQGSKDKGNKDTGGSRRQGPTPMPSPRTSLPADSMSYEKVEVVESIEKISDDNTVRGYEETAMIVETMIEKTSKKKQGDRPSS</sequence>
<keyword evidence="5" id="KW-1003">Cell membrane</keyword>
<dbReference type="Gene3D" id="1.20.5.1160">
    <property type="entry name" value="Vasodilator-stimulated phosphoprotein"/>
    <property type="match status" value="2"/>
</dbReference>
<dbReference type="SUPFAM" id="SSF64593">
    <property type="entry name" value="Intermediate filament protein, coiled coil region"/>
    <property type="match status" value="1"/>
</dbReference>
<keyword evidence="10" id="KW-0403">Intermediate filament</keyword>
<protein>
    <recommendedName>
        <fullName evidence="4">Filensin</fullName>
    </recommendedName>
    <alternativeName>
        <fullName evidence="14">Beaded filament structural protein 1</fullName>
    </alternativeName>
</protein>
<keyword evidence="6" id="KW-0963">Cytoplasm</keyword>
<evidence type="ECO:0000256" key="3">
    <source>
        <dbReference type="ARBA" id="ARBA00004544"/>
    </source>
</evidence>
<dbReference type="PANTHER" id="PTHR14069">
    <property type="entry name" value="FILENSIN"/>
    <property type="match status" value="1"/>
</dbReference>
<feature type="compositionally biased region" description="Pro residues" evidence="16">
    <location>
        <begin position="660"/>
        <end position="680"/>
    </location>
</feature>
<feature type="compositionally biased region" description="Low complexity" evidence="16">
    <location>
        <begin position="13"/>
        <end position="26"/>
    </location>
</feature>
<feature type="region of interest" description="Disordered" evidence="16">
    <location>
        <begin position="1"/>
        <end position="62"/>
    </location>
</feature>
<evidence type="ECO:0000256" key="10">
    <source>
        <dbReference type="ARBA" id="ARBA00022754"/>
    </source>
</evidence>
<keyword evidence="7" id="KW-0597">Phosphoprotein</keyword>
<gene>
    <name evidence="18" type="ORF">AAFF_G00049390</name>
</gene>